<feature type="domain" description="DUF1254" evidence="2">
    <location>
        <begin position="41"/>
        <end position="95"/>
    </location>
</feature>
<gene>
    <name evidence="3" type="ORF">ARHIZOSPH14_18800</name>
</gene>
<dbReference type="InterPro" id="IPR037049">
    <property type="entry name" value="DUF1214_C_sf"/>
</dbReference>
<dbReference type="EMBL" id="BSDP01000001">
    <property type="protein sequence ID" value="GLI27638.1"/>
    <property type="molecule type" value="Genomic_DNA"/>
</dbReference>
<feature type="domain" description="DUF1214" evidence="1">
    <location>
        <begin position="230"/>
        <end position="312"/>
    </location>
</feature>
<dbReference type="Gene3D" id="2.60.120.600">
    <property type="entry name" value="Domain of unknown function DUF1214, C-terminal domain"/>
    <property type="match status" value="1"/>
</dbReference>
<evidence type="ECO:0000313" key="4">
    <source>
        <dbReference type="Proteomes" id="UP001144396"/>
    </source>
</evidence>
<proteinExistence type="predicted"/>
<comment type="caution">
    <text evidence="3">The sequence shown here is derived from an EMBL/GenBank/DDBJ whole genome shotgun (WGS) entry which is preliminary data.</text>
</comment>
<evidence type="ECO:0000259" key="2">
    <source>
        <dbReference type="Pfam" id="PF06863"/>
    </source>
</evidence>
<name>A0A9W6D189_9MICO</name>
<dbReference type="AlphaFoldDB" id="A0A9W6D189"/>
<accession>A0A9W6D189</accession>
<reference evidence="3" key="1">
    <citation type="submission" date="2022-12" db="EMBL/GenBank/DDBJ databases">
        <title>Reference genome sequencing for broad-spectrum identification of bacterial and archaeal isolates by mass spectrometry.</title>
        <authorList>
            <person name="Sekiguchi Y."/>
            <person name="Tourlousse D.M."/>
        </authorList>
    </citation>
    <scope>NUCLEOTIDE SEQUENCE</scope>
    <source>
        <strain evidence="3">14</strain>
    </source>
</reference>
<evidence type="ECO:0008006" key="5">
    <source>
        <dbReference type="Google" id="ProtNLM"/>
    </source>
</evidence>
<dbReference type="InterPro" id="IPR010621">
    <property type="entry name" value="DUF1214"/>
</dbReference>
<protein>
    <recommendedName>
        <fullName evidence="5">DUF1214 domain-containing protein</fullName>
    </recommendedName>
</protein>
<dbReference type="Pfam" id="PF06863">
    <property type="entry name" value="DUF1254"/>
    <property type="match status" value="1"/>
</dbReference>
<dbReference type="InterPro" id="IPR010679">
    <property type="entry name" value="DUF1254"/>
</dbReference>
<keyword evidence="4" id="KW-1185">Reference proteome</keyword>
<dbReference type="SUPFAM" id="SSF160935">
    <property type="entry name" value="VPA0735-like"/>
    <property type="match status" value="1"/>
</dbReference>
<dbReference type="Proteomes" id="UP001144396">
    <property type="component" value="Unassembled WGS sequence"/>
</dbReference>
<dbReference type="Pfam" id="PF06742">
    <property type="entry name" value="DUF1214"/>
    <property type="match status" value="1"/>
</dbReference>
<evidence type="ECO:0000259" key="1">
    <source>
        <dbReference type="Pfam" id="PF06742"/>
    </source>
</evidence>
<sequence>MNVFQGTDGGSDMGTHVNVDNFAVAETARMFHDLQRDAGGVNRLLHHRAPAPIDQQTVIRMNRDTLYSFVVVDVSGGATLTLPDAGGRYLSAMVVTTEHYIPRIFHDPGEYRLDADLAGASHCFVAVRTLVDPNDADDVAAVGALQDAIGLEAASAEPFPDPDFDQASLDATRNALLQLAAGLTGFERTFGAPDEVDPVRHLIGTAAGWGGLPSHEASYIGVVPEEATGTFSLRMADVPVDAFWSISVYDAKGFFVPNESGRYTVNSVTGVPDDDGAITVHFVHDDGVRDLPNAIPIPEGWNFIVRLYRPRQEYFDGAWTLPDLTPVLR</sequence>
<dbReference type="PANTHER" id="PTHR36509:SF2">
    <property type="entry name" value="BLL3101 PROTEIN"/>
    <property type="match status" value="1"/>
</dbReference>
<organism evidence="3 4">
    <name type="scientific">Agromyces rhizosphaerae</name>
    <dbReference type="NCBI Taxonomy" id="88374"/>
    <lineage>
        <taxon>Bacteria</taxon>
        <taxon>Bacillati</taxon>
        <taxon>Actinomycetota</taxon>
        <taxon>Actinomycetes</taxon>
        <taxon>Micrococcales</taxon>
        <taxon>Microbacteriaceae</taxon>
        <taxon>Agromyces</taxon>
    </lineage>
</organism>
<dbReference type="PANTHER" id="PTHR36509">
    <property type="entry name" value="BLL3101 PROTEIN"/>
    <property type="match status" value="1"/>
</dbReference>
<evidence type="ECO:0000313" key="3">
    <source>
        <dbReference type="EMBL" id="GLI27638.1"/>
    </source>
</evidence>